<sequence>MLIEDVARQTNILALNAAIEAARAGEHGRGFAVVAGEVRRLAERSRVNAEKINQLSGNSVLIARQAMQIFAEMVPKIMKSAELVLEISAASKEQNAGAEQINNALLELDRVSQSNAQAAEDINGMVHQFNDEVDAMKRVVSYFNL</sequence>
<dbReference type="PANTHER" id="PTHR43531">
    <property type="entry name" value="PROTEIN ICFG"/>
    <property type="match status" value="1"/>
</dbReference>
<dbReference type="Pfam" id="PF00015">
    <property type="entry name" value="MCPsignal"/>
    <property type="match status" value="1"/>
</dbReference>
<proteinExistence type="inferred from homology"/>
<protein>
    <submittedName>
        <fullName evidence="5">Methyl-accepting chemotaxis protein</fullName>
    </submittedName>
</protein>
<gene>
    <name evidence="5" type="ORF">JCM15548_11385</name>
</gene>
<dbReference type="PROSITE" id="PS50111">
    <property type="entry name" value="CHEMOTAXIS_TRANSDUC_2"/>
    <property type="match status" value="1"/>
</dbReference>
<dbReference type="PANTHER" id="PTHR43531:SF11">
    <property type="entry name" value="METHYL-ACCEPTING CHEMOTAXIS PROTEIN 3"/>
    <property type="match status" value="1"/>
</dbReference>
<keyword evidence="1" id="KW-0145">Chemotaxis</keyword>
<name>A0A0E9LVE3_9BACT</name>
<dbReference type="Gene3D" id="1.10.287.950">
    <property type="entry name" value="Methyl-accepting chemotaxis protein"/>
    <property type="match status" value="1"/>
</dbReference>
<dbReference type="AlphaFoldDB" id="A0A0E9LVE3"/>
<comment type="caution">
    <text evidence="5">The sequence shown here is derived from an EMBL/GenBank/DDBJ whole genome shotgun (WGS) entry which is preliminary data.</text>
</comment>
<organism evidence="5 6">
    <name type="scientific">Geofilum rubicundum JCM 15548</name>
    <dbReference type="NCBI Taxonomy" id="1236989"/>
    <lineage>
        <taxon>Bacteria</taxon>
        <taxon>Pseudomonadati</taxon>
        <taxon>Bacteroidota</taxon>
        <taxon>Bacteroidia</taxon>
        <taxon>Marinilabiliales</taxon>
        <taxon>Marinilabiliaceae</taxon>
        <taxon>Geofilum</taxon>
    </lineage>
</organism>
<evidence type="ECO:0000256" key="2">
    <source>
        <dbReference type="ARBA" id="ARBA00029447"/>
    </source>
</evidence>
<dbReference type="PRINTS" id="PR00260">
    <property type="entry name" value="CHEMTRNSDUCR"/>
</dbReference>
<dbReference type="STRING" id="1236989.JCM15548_11385"/>
<reference evidence="5 6" key="1">
    <citation type="journal article" date="2015" name="Microbes Environ.">
        <title>Distribution and evolution of nitrogen fixation genes in the phylum bacteroidetes.</title>
        <authorList>
            <person name="Inoue J."/>
            <person name="Oshima K."/>
            <person name="Suda W."/>
            <person name="Sakamoto M."/>
            <person name="Iino T."/>
            <person name="Noda S."/>
            <person name="Hongoh Y."/>
            <person name="Hattori M."/>
            <person name="Ohkuma M."/>
        </authorList>
    </citation>
    <scope>NUCLEOTIDE SEQUENCE [LARGE SCALE GENOMIC DNA]</scope>
    <source>
        <strain evidence="5">JCM 15548</strain>
    </source>
</reference>
<evidence type="ECO:0000256" key="1">
    <source>
        <dbReference type="ARBA" id="ARBA00022500"/>
    </source>
</evidence>
<evidence type="ECO:0000256" key="3">
    <source>
        <dbReference type="PROSITE-ProRule" id="PRU00284"/>
    </source>
</evidence>
<dbReference type="Proteomes" id="UP000032900">
    <property type="component" value="Unassembled WGS sequence"/>
</dbReference>
<comment type="similarity">
    <text evidence="2">Belongs to the methyl-accepting chemotaxis (MCP) protein family.</text>
</comment>
<dbReference type="GO" id="GO:0004888">
    <property type="term" value="F:transmembrane signaling receptor activity"/>
    <property type="evidence" value="ECO:0007669"/>
    <property type="project" value="InterPro"/>
</dbReference>
<evidence type="ECO:0000313" key="6">
    <source>
        <dbReference type="Proteomes" id="UP000032900"/>
    </source>
</evidence>
<dbReference type="InterPro" id="IPR004090">
    <property type="entry name" value="Chemotax_Me-accpt_rcpt"/>
</dbReference>
<keyword evidence="3" id="KW-0807">Transducer</keyword>
<feature type="domain" description="Methyl-accepting transducer" evidence="4">
    <location>
        <begin position="1"/>
        <end position="130"/>
    </location>
</feature>
<evidence type="ECO:0000313" key="5">
    <source>
        <dbReference type="EMBL" id="GAO29219.1"/>
    </source>
</evidence>
<dbReference type="GO" id="GO:0006935">
    <property type="term" value="P:chemotaxis"/>
    <property type="evidence" value="ECO:0007669"/>
    <property type="project" value="UniProtKB-KW"/>
</dbReference>
<dbReference type="InterPro" id="IPR004089">
    <property type="entry name" value="MCPsignal_dom"/>
</dbReference>
<dbReference type="RefSeq" id="WP_305047374.1">
    <property type="nucleotide sequence ID" value="NZ_BAZW01000007.1"/>
</dbReference>
<dbReference type="SUPFAM" id="SSF58104">
    <property type="entry name" value="Methyl-accepting chemotaxis protein (MCP) signaling domain"/>
    <property type="match status" value="1"/>
</dbReference>
<dbReference type="GO" id="GO:0005886">
    <property type="term" value="C:plasma membrane"/>
    <property type="evidence" value="ECO:0007669"/>
    <property type="project" value="TreeGrafter"/>
</dbReference>
<dbReference type="InterPro" id="IPR051310">
    <property type="entry name" value="MCP_chemotaxis"/>
</dbReference>
<dbReference type="EMBL" id="BAZW01000007">
    <property type="protein sequence ID" value="GAO29219.1"/>
    <property type="molecule type" value="Genomic_DNA"/>
</dbReference>
<dbReference type="GO" id="GO:0007165">
    <property type="term" value="P:signal transduction"/>
    <property type="evidence" value="ECO:0007669"/>
    <property type="project" value="UniProtKB-KW"/>
</dbReference>
<dbReference type="SMART" id="SM00283">
    <property type="entry name" value="MA"/>
    <property type="match status" value="1"/>
</dbReference>
<accession>A0A0E9LVE3</accession>
<evidence type="ECO:0000259" key="4">
    <source>
        <dbReference type="PROSITE" id="PS50111"/>
    </source>
</evidence>
<keyword evidence="6" id="KW-1185">Reference proteome</keyword>